<dbReference type="InterPro" id="IPR054105">
    <property type="entry name" value="WHD_NrtR"/>
</dbReference>
<protein>
    <submittedName>
        <fullName evidence="2">Uncharacterized conserved protein</fullName>
    </submittedName>
</protein>
<dbReference type="Gene3D" id="1.10.10.10">
    <property type="entry name" value="Winged helix-like DNA-binding domain superfamily/Winged helix DNA-binding domain"/>
    <property type="match status" value="1"/>
</dbReference>
<name>A0A1N7LKA9_9PROT</name>
<dbReference type="InterPro" id="IPR015797">
    <property type="entry name" value="NUDIX_hydrolase-like_dom_sf"/>
</dbReference>
<dbReference type="InterPro" id="IPR036388">
    <property type="entry name" value="WH-like_DNA-bd_sf"/>
</dbReference>
<dbReference type="SUPFAM" id="SSF46785">
    <property type="entry name" value="Winged helix' DNA-binding domain"/>
    <property type="match status" value="1"/>
</dbReference>
<reference evidence="2 3" key="1">
    <citation type="submission" date="2017-01" db="EMBL/GenBank/DDBJ databases">
        <authorList>
            <person name="Mah S.A."/>
            <person name="Swanson W.J."/>
            <person name="Moy G.W."/>
            <person name="Vacquier V.D."/>
        </authorList>
    </citation>
    <scope>NUCLEOTIDE SEQUENCE [LARGE SCALE GENOMIC DNA]</scope>
    <source>
        <strain evidence="2 3">DSM 11589</strain>
    </source>
</reference>
<gene>
    <name evidence="2" type="ORF">SAMN05421779_103382</name>
</gene>
<keyword evidence="3" id="KW-1185">Reference proteome</keyword>
<dbReference type="SUPFAM" id="SSF55811">
    <property type="entry name" value="Nudix"/>
    <property type="match status" value="1"/>
</dbReference>
<organism evidence="2 3">
    <name type="scientific">Insolitispirillum peregrinum</name>
    <dbReference type="NCBI Taxonomy" id="80876"/>
    <lineage>
        <taxon>Bacteria</taxon>
        <taxon>Pseudomonadati</taxon>
        <taxon>Pseudomonadota</taxon>
        <taxon>Alphaproteobacteria</taxon>
        <taxon>Rhodospirillales</taxon>
        <taxon>Novispirillaceae</taxon>
        <taxon>Insolitispirillum</taxon>
    </lineage>
</organism>
<dbReference type="AlphaFoldDB" id="A0A1N7LKA9"/>
<dbReference type="InterPro" id="IPR036390">
    <property type="entry name" value="WH_DNA-bd_sf"/>
</dbReference>
<evidence type="ECO:0000313" key="2">
    <source>
        <dbReference type="EMBL" id="SIS74275.1"/>
    </source>
</evidence>
<dbReference type="CDD" id="cd18873">
    <property type="entry name" value="NUDIX_NadM_like"/>
    <property type="match status" value="1"/>
</dbReference>
<evidence type="ECO:0000259" key="1">
    <source>
        <dbReference type="Pfam" id="PF21906"/>
    </source>
</evidence>
<proteinExistence type="predicted"/>
<sequence length="389" mass="43426">MSLSASPSPTSTILSLTAVVVAVTEEVPRILVARRMQHDLATPAQQGVPVMPEHCAKSGNRFSQQQCDRTKSWSSVPTSDLTHAALAGDSPEALPYGPFDPLRHRTLDHGCRQWLEEQTGLSLRFLEQLYTFGSQNRDPRELFGGPRVVSVAYLGLTQEAPVEGSGDATWRDWYGFLPWEDWRNGRPAVMDTVIRPHLRAWVDQAPDVEHRQRRQGRVEAAFGVDPASGLDPVRSLDRYELLYEARLVPEALRDEVEQARAANLLPPAPDPVRMVAASHLGHPLSVDNRRILASALGRLRGKLAYRPVVFDLLPATFTLLQLQRVVEALFGTCLHKQNFRRTITNMDLVEPTGSQETTGRGRPAELYRFRREALLERRTVGIGVPMAQG</sequence>
<feature type="domain" description="NrtR DNA-binding winged helix" evidence="1">
    <location>
        <begin position="309"/>
        <end position="369"/>
    </location>
</feature>
<dbReference type="Proteomes" id="UP000185678">
    <property type="component" value="Unassembled WGS sequence"/>
</dbReference>
<dbReference type="RefSeq" id="WP_245821384.1">
    <property type="nucleotide sequence ID" value="NZ_FTOA01000003.1"/>
</dbReference>
<accession>A0A1N7LKA9</accession>
<dbReference type="Gene3D" id="3.90.79.10">
    <property type="entry name" value="Nucleoside Triphosphate Pyrophosphohydrolase"/>
    <property type="match status" value="1"/>
</dbReference>
<dbReference type="EMBL" id="FTOA01000003">
    <property type="protein sequence ID" value="SIS74275.1"/>
    <property type="molecule type" value="Genomic_DNA"/>
</dbReference>
<dbReference type="Pfam" id="PF21906">
    <property type="entry name" value="WHD_NrtR"/>
    <property type="match status" value="1"/>
</dbReference>
<dbReference type="STRING" id="80876.SAMN05421779_103382"/>
<evidence type="ECO:0000313" key="3">
    <source>
        <dbReference type="Proteomes" id="UP000185678"/>
    </source>
</evidence>